<dbReference type="Proteomes" id="UP000419144">
    <property type="component" value="Unassembled WGS sequence"/>
</dbReference>
<feature type="region of interest" description="Disordered" evidence="1">
    <location>
        <begin position="290"/>
        <end position="309"/>
    </location>
</feature>
<feature type="compositionally biased region" description="Basic and acidic residues" evidence="1">
    <location>
        <begin position="653"/>
        <end position="664"/>
    </location>
</feature>
<dbReference type="AlphaFoldDB" id="A0A640KJR5"/>
<feature type="compositionally biased region" description="Low complexity" evidence="1">
    <location>
        <begin position="790"/>
        <end position="801"/>
    </location>
</feature>
<feature type="region of interest" description="Disordered" evidence="1">
    <location>
        <begin position="773"/>
        <end position="801"/>
    </location>
</feature>
<protein>
    <submittedName>
        <fullName evidence="2">Uncharacterized protein</fullName>
    </submittedName>
</protein>
<feature type="compositionally biased region" description="Basic and acidic residues" evidence="1">
    <location>
        <begin position="485"/>
        <end position="502"/>
    </location>
</feature>
<proteinExistence type="predicted"/>
<reference evidence="2" key="1">
    <citation type="submission" date="2019-11" db="EMBL/GenBank/DDBJ databases">
        <title>Leishmania tarentolae CDS.</title>
        <authorList>
            <person name="Goto Y."/>
            <person name="Yamagishi J."/>
        </authorList>
    </citation>
    <scope>NUCLEOTIDE SEQUENCE [LARGE SCALE GENOMIC DNA]</scope>
    <source>
        <strain evidence="2">Parrot Tar II</strain>
    </source>
</reference>
<name>A0A640KJR5_LEITA</name>
<keyword evidence="3" id="KW-1185">Reference proteome</keyword>
<gene>
    <name evidence="2" type="ORF">LtaPh_2621900</name>
</gene>
<dbReference type="VEuPathDB" id="TriTrypDB:LtaPh_2621900"/>
<comment type="caution">
    <text evidence="2">The sequence shown here is derived from an EMBL/GenBank/DDBJ whole genome shotgun (WGS) entry which is preliminary data.</text>
</comment>
<evidence type="ECO:0000313" key="2">
    <source>
        <dbReference type="EMBL" id="GET89568.1"/>
    </source>
</evidence>
<dbReference type="EMBL" id="BLBS01000035">
    <property type="protein sequence ID" value="GET89568.1"/>
    <property type="molecule type" value="Genomic_DNA"/>
</dbReference>
<feature type="region of interest" description="Disordered" evidence="1">
    <location>
        <begin position="648"/>
        <end position="675"/>
    </location>
</feature>
<organism evidence="2 3">
    <name type="scientific">Leishmania tarentolae</name>
    <name type="common">Sauroleishmania tarentolae</name>
    <dbReference type="NCBI Taxonomy" id="5689"/>
    <lineage>
        <taxon>Eukaryota</taxon>
        <taxon>Discoba</taxon>
        <taxon>Euglenozoa</taxon>
        <taxon>Kinetoplastea</taxon>
        <taxon>Metakinetoplastina</taxon>
        <taxon>Trypanosomatida</taxon>
        <taxon>Trypanosomatidae</taxon>
        <taxon>Leishmaniinae</taxon>
        <taxon>Leishmania</taxon>
        <taxon>lizard Leishmania</taxon>
    </lineage>
</organism>
<accession>A0A640KJR5</accession>
<evidence type="ECO:0000256" key="1">
    <source>
        <dbReference type="SAM" id="MobiDB-lite"/>
    </source>
</evidence>
<dbReference type="OrthoDB" id="266588at2759"/>
<evidence type="ECO:0000313" key="3">
    <source>
        <dbReference type="Proteomes" id="UP000419144"/>
    </source>
</evidence>
<feature type="region of interest" description="Disordered" evidence="1">
    <location>
        <begin position="485"/>
        <end position="508"/>
    </location>
</feature>
<sequence>MENALENIERGIRDALQRLSDVRARLATHSSALDEKRLVLVRSVSPLLLQYPAESAPLIPSCSRGAADMLPTSLLSHQSVKSAITVSHSLHRDGLPCEDNDAEDVEDTIIISPAAASSVAAAAAAAAREQAPAPSALHPLPLISSALALPQTSTCDGLYSAMVARTHELEEQCFHYHRGYMVHAAKLQIAQAWIRDVQPWFENVVYRGFCQRVLRRLDVLDQRVRRLCLRLSLDRHQYIPSCQCTTPIRRHKRAQGEMVDEERHPSVSQGDSQWRFCCARGWCNRGQTNGLRGVKGQTPSDSDRGGEKQATQQCGCLGETMCLPVPPSQQGCTSDAVAKLDGTEGNHNPMCFRWRQYIEMLSQPVTPGDEHLQSGEENHNTLSPILVLSAPLLRTPRSLRHVWHVIMEGLTSSDMAAASDSVTAEPPTVLPAAVGDATAQPGRRLYHRGHIDMLVHNLSDLVRRCPSPRLPLPAQQLTLPFSNYEEHEHERDDPDIRDDPSGDKTPYATAGWQARLPLDTGSPAVDLLPSHLCVLLCCAMQLCSLAKLCNVIRADPSLPYVTPPPPLVHDADVGDFADDDSVADDGFDSVKVVQLRPREPIPVLARATHDHRICQRTREGQIAVALAAVYHTLPCMLLQLSLAIQTQRCGPPDSRDVPQKRNGETDAAEVDDTTAPKLYASPAEEDRSHVVKSRANTAPGKYATTDAALWPTVGDAARDRDAFVRWWWSLVSPLFTTELSPSSTSLTEVPSVYARALRVGSLFRTLLHVVEGECGERPPSPGTRALPAELAPTSPTSLTTTRADPSALAVHDIHGEQHNTTAVYGAAHAVPASSPPLAATTRLSSLREVELQTRQQWQSIETSLSVARSMVAEAFKRTACNDGGVSDLVGVRTPMQLA</sequence>